<protein>
    <submittedName>
        <fullName evidence="2">LAMI_0A03510g1_1</fullName>
    </submittedName>
</protein>
<proteinExistence type="predicted"/>
<dbReference type="EMBL" id="LT598462">
    <property type="protein sequence ID" value="SCU78119.1"/>
    <property type="molecule type" value="Genomic_DNA"/>
</dbReference>
<dbReference type="Pfam" id="PF13638">
    <property type="entry name" value="PIN_4"/>
    <property type="match status" value="1"/>
</dbReference>
<name>A0A1G4INE7_9SACH</name>
<evidence type="ECO:0000259" key="1">
    <source>
        <dbReference type="Pfam" id="PF13638"/>
    </source>
</evidence>
<organism evidence="2 3">
    <name type="scientific">Lachancea mirantina</name>
    <dbReference type="NCBI Taxonomy" id="1230905"/>
    <lineage>
        <taxon>Eukaryota</taxon>
        <taxon>Fungi</taxon>
        <taxon>Dikarya</taxon>
        <taxon>Ascomycota</taxon>
        <taxon>Saccharomycotina</taxon>
        <taxon>Saccharomycetes</taxon>
        <taxon>Saccharomycetales</taxon>
        <taxon>Saccharomycetaceae</taxon>
        <taxon>Lachancea</taxon>
    </lineage>
</organism>
<dbReference type="Proteomes" id="UP000191024">
    <property type="component" value="Chromosome A"/>
</dbReference>
<dbReference type="InterPro" id="IPR002716">
    <property type="entry name" value="PIN_dom"/>
</dbReference>
<evidence type="ECO:0000313" key="3">
    <source>
        <dbReference type="Proteomes" id="UP000191024"/>
    </source>
</evidence>
<feature type="domain" description="PIN" evidence="1">
    <location>
        <begin position="20"/>
        <end position="159"/>
    </location>
</feature>
<dbReference type="OrthoDB" id="5361617at2759"/>
<keyword evidence="3" id="KW-1185">Reference proteome</keyword>
<dbReference type="Gene3D" id="3.40.50.1010">
    <property type="entry name" value="5'-nuclease"/>
    <property type="match status" value="1"/>
</dbReference>
<dbReference type="AlphaFoldDB" id="A0A1G4INE7"/>
<reference evidence="2 3" key="1">
    <citation type="submission" date="2016-03" db="EMBL/GenBank/DDBJ databases">
        <authorList>
            <person name="Devillers H."/>
        </authorList>
    </citation>
    <scope>NUCLEOTIDE SEQUENCE [LARGE SCALE GENOMIC DNA]</scope>
    <source>
        <strain evidence="2">CBS 11717</strain>
    </source>
</reference>
<dbReference type="CDD" id="cd18717">
    <property type="entry name" value="PIN_ScNmd4p-like"/>
    <property type="match status" value="1"/>
</dbReference>
<gene>
    <name evidence="2" type="ORF">LAMI_0A03510G</name>
</gene>
<sequence length="224" mass="25917">MAEFCYILDASALEKGVGHIKKWCDQENKRSDVALSLYIPSYTLQELDFLKFRRNSPTAREALHFIDHTTTCQDGPEIIIEFPDLLDTIVWSEVLAFQTQELPEYDLTGATQRSLLRRYKMLLKSCVYKCHLEGRNDKTWILVTEDSTVRRLANAFQIPYCSVVAADGDISRQVDKRSHRRNVKFNKYLKKKSTKEVTNGKEVYKTNFSDMMYAPRGGGELWSP</sequence>
<accession>A0A1G4INE7</accession>
<evidence type="ECO:0000313" key="2">
    <source>
        <dbReference type="EMBL" id="SCU78119.1"/>
    </source>
</evidence>